<feature type="domain" description="MacB-like periplasmic core" evidence="9">
    <location>
        <begin position="508"/>
        <end position="687"/>
    </location>
</feature>
<evidence type="ECO:0000256" key="3">
    <source>
        <dbReference type="ARBA" id="ARBA00022692"/>
    </source>
</evidence>
<evidence type="ECO:0000256" key="7">
    <source>
        <dbReference type="SAM" id="Phobius"/>
    </source>
</evidence>
<feature type="transmembrane region" description="Helical" evidence="7">
    <location>
        <begin position="353"/>
        <end position="378"/>
    </location>
</feature>
<evidence type="ECO:0000256" key="6">
    <source>
        <dbReference type="ARBA" id="ARBA00038076"/>
    </source>
</evidence>
<dbReference type="Proteomes" id="UP000321820">
    <property type="component" value="Chromosome"/>
</dbReference>
<dbReference type="GO" id="GO:0005886">
    <property type="term" value="C:plasma membrane"/>
    <property type="evidence" value="ECO:0007669"/>
    <property type="project" value="UniProtKB-SubCell"/>
</dbReference>
<feature type="transmembrane region" description="Helical" evidence="7">
    <location>
        <begin position="773"/>
        <end position="799"/>
    </location>
</feature>
<feature type="domain" description="ABC3 transporter permease C-terminal" evidence="8">
    <location>
        <begin position="778"/>
        <end position="891"/>
    </location>
</feature>
<dbReference type="Pfam" id="PF12704">
    <property type="entry name" value="MacB_PCD"/>
    <property type="match status" value="2"/>
</dbReference>
<sequence>MSWFERIFRRRRLYDELSEEIREHIEEKIEQIMRLENLSRPEARRAALRAFGNVTLLEERSRGVWQWSTLESILADLKLTLRRLRRAPGFAATVLLTLAIGIGANTAVFSVINSVLLKPLPYPDSNRLIALRLDAPGAGGLASFTSGLAVSPSMYLTFAEHNRTFQSIGLWSPSTANITGVEQPEWVQADRVSDGVLQTLEVPPLLGRWFSAEDQDPHGSKTAMLSYGYWQRRFGGDRSVIGRAIQVDAQTRTIVGVMPRGFRMVDQDFDLLVPLALDRSQLKLAPFCCNGIGRLKPGVPLDQANADIARLLPLWMDSWSNGPGTNPHWYEKWKIAPNFTPLKRQVIGDVSNVLWVVMATIAVVMLIVCMNVANLLLVRAESRHQEISIRAALGAGRARIARELLLESVVLGLIGGVLGVGVAAAALRLLVSIGPANLPRLSEISLDARSVAFTFAISLFSGLLFGSLPTWKYAFRRRSTLLDGSVRTTSISRERHRARNVLVVTQVAMALVLLVCALLMVRTFAALHNVDPGFSDAPHIQTVSMWVPDQLISDSAMVTRTENDITDKLAGIPGVTSVGFAGAVPMDGNQPNWDGLYLKGKDYGATEPPIRFFNYISPGFFHAMGTRLVAGRDFTWNEIYSLRPTVIVSENLARESWGSAQAAIGKQVRELPSMPWQEVIGVAEDVHTLGLDEKAPATVYWPAMIGNPYNPQPAIMPSRFITFAIHTDRAGTASLQSEMQQAVSSVNASLPLASVQTMQEIYGKSLARTSFTLVMLGIAAAMALALGIIGIYGVISYAVSQRTREIGIRLALGARKNELRWMFVRPALVLTGVGVIIGLGAAAAVARLMRTLLFGISPLDPLSFVAVPLILVLAAALASFLPASRVATVNPVDALRVE</sequence>
<evidence type="ECO:0000313" key="10">
    <source>
        <dbReference type="EMBL" id="QEE30555.1"/>
    </source>
</evidence>
<dbReference type="AlphaFoldDB" id="A0A5B9EHD2"/>
<comment type="subcellular location">
    <subcellularLocation>
        <location evidence="1">Cell membrane</location>
        <topology evidence="1">Multi-pass membrane protein</topology>
    </subcellularLocation>
</comment>
<dbReference type="InterPro" id="IPR017800">
    <property type="entry name" value="ADOP"/>
</dbReference>
<protein>
    <submittedName>
        <fullName evidence="10">ABC transporter permease</fullName>
    </submittedName>
</protein>
<keyword evidence="5 7" id="KW-0472">Membrane</keyword>
<evidence type="ECO:0000256" key="2">
    <source>
        <dbReference type="ARBA" id="ARBA00022475"/>
    </source>
</evidence>
<dbReference type="InterPro" id="IPR050250">
    <property type="entry name" value="Macrolide_Exporter_MacB"/>
</dbReference>
<accession>A0A5B9EHD2</accession>
<dbReference type="InterPro" id="IPR003838">
    <property type="entry name" value="ABC3_permease_C"/>
</dbReference>
<evidence type="ECO:0000313" key="11">
    <source>
        <dbReference type="Proteomes" id="UP000321820"/>
    </source>
</evidence>
<keyword evidence="11" id="KW-1185">Reference proteome</keyword>
<evidence type="ECO:0000256" key="5">
    <source>
        <dbReference type="ARBA" id="ARBA00023136"/>
    </source>
</evidence>
<evidence type="ECO:0000259" key="9">
    <source>
        <dbReference type="Pfam" id="PF12704"/>
    </source>
</evidence>
<dbReference type="RefSeq" id="WP_147649867.1">
    <property type="nucleotide sequence ID" value="NZ_CP042806.1"/>
</dbReference>
<dbReference type="InterPro" id="IPR047928">
    <property type="entry name" value="Perm_prefix_1"/>
</dbReference>
<keyword evidence="4 7" id="KW-1133">Transmembrane helix</keyword>
<dbReference type="KEGG" id="talb:FTW19_22730"/>
<proteinExistence type="inferred from homology"/>
<evidence type="ECO:0000259" key="8">
    <source>
        <dbReference type="Pfam" id="PF02687"/>
    </source>
</evidence>
<organism evidence="10 11">
    <name type="scientific">Terriglobus albidus</name>
    <dbReference type="NCBI Taxonomy" id="1592106"/>
    <lineage>
        <taxon>Bacteria</taxon>
        <taxon>Pseudomonadati</taxon>
        <taxon>Acidobacteriota</taxon>
        <taxon>Terriglobia</taxon>
        <taxon>Terriglobales</taxon>
        <taxon>Acidobacteriaceae</taxon>
        <taxon>Terriglobus</taxon>
    </lineage>
</organism>
<dbReference type="OrthoDB" id="6277143at2"/>
<dbReference type="NCBIfam" id="TIGR03434">
    <property type="entry name" value="ADOP"/>
    <property type="match status" value="1"/>
</dbReference>
<keyword evidence="2" id="KW-1003">Cell membrane</keyword>
<dbReference type="Pfam" id="PF02687">
    <property type="entry name" value="FtsX"/>
    <property type="match status" value="2"/>
</dbReference>
<feature type="transmembrane region" description="Helical" evidence="7">
    <location>
        <begin position="409"/>
        <end position="431"/>
    </location>
</feature>
<feature type="transmembrane region" description="Helical" evidence="7">
    <location>
        <begin position="827"/>
        <end position="849"/>
    </location>
</feature>
<keyword evidence="3 7" id="KW-0812">Transmembrane</keyword>
<feature type="transmembrane region" description="Helical" evidence="7">
    <location>
        <begin position="861"/>
        <end position="881"/>
    </location>
</feature>
<gene>
    <name evidence="10" type="ORF">FTW19_22730</name>
</gene>
<dbReference type="PANTHER" id="PTHR30572">
    <property type="entry name" value="MEMBRANE COMPONENT OF TRANSPORTER-RELATED"/>
    <property type="match status" value="1"/>
</dbReference>
<name>A0A5B9EHD2_9BACT</name>
<dbReference type="NCBIfam" id="NF038403">
    <property type="entry name" value="perm_prefix_1"/>
    <property type="match status" value="1"/>
</dbReference>
<dbReference type="InterPro" id="IPR025857">
    <property type="entry name" value="MacB_PCD"/>
</dbReference>
<feature type="transmembrane region" description="Helical" evidence="7">
    <location>
        <begin position="451"/>
        <end position="471"/>
    </location>
</feature>
<feature type="domain" description="ABC3 transporter permease C-terminal" evidence="8">
    <location>
        <begin position="360"/>
        <end position="474"/>
    </location>
</feature>
<dbReference type="EMBL" id="CP042806">
    <property type="protein sequence ID" value="QEE30555.1"/>
    <property type="molecule type" value="Genomic_DNA"/>
</dbReference>
<dbReference type="PANTHER" id="PTHR30572:SF4">
    <property type="entry name" value="ABC TRANSPORTER PERMEASE YTRF"/>
    <property type="match status" value="1"/>
</dbReference>
<evidence type="ECO:0000256" key="1">
    <source>
        <dbReference type="ARBA" id="ARBA00004651"/>
    </source>
</evidence>
<reference evidence="10 11" key="1">
    <citation type="submission" date="2019-08" db="EMBL/GenBank/DDBJ databases">
        <title>Complete genome sequence of Terriglobus albidus strain ORNL.</title>
        <authorList>
            <person name="Podar M."/>
        </authorList>
    </citation>
    <scope>NUCLEOTIDE SEQUENCE [LARGE SCALE GENOMIC DNA]</scope>
    <source>
        <strain evidence="10 11">ORNL</strain>
    </source>
</reference>
<feature type="domain" description="MacB-like periplasmic core" evidence="9">
    <location>
        <begin position="93"/>
        <end position="310"/>
    </location>
</feature>
<evidence type="ECO:0000256" key="4">
    <source>
        <dbReference type="ARBA" id="ARBA00022989"/>
    </source>
</evidence>
<dbReference type="GO" id="GO:0022857">
    <property type="term" value="F:transmembrane transporter activity"/>
    <property type="evidence" value="ECO:0007669"/>
    <property type="project" value="TreeGrafter"/>
</dbReference>
<feature type="transmembrane region" description="Helical" evidence="7">
    <location>
        <begin position="501"/>
        <end position="521"/>
    </location>
</feature>
<feature type="transmembrane region" description="Helical" evidence="7">
    <location>
        <begin position="90"/>
        <end position="112"/>
    </location>
</feature>
<comment type="similarity">
    <text evidence="6">Belongs to the ABC-4 integral membrane protein family.</text>
</comment>